<keyword evidence="3" id="KW-0732">Signal</keyword>
<dbReference type="SUPFAM" id="SSF56176">
    <property type="entry name" value="FAD-binding/transporter-associated domain-like"/>
    <property type="match status" value="1"/>
</dbReference>
<evidence type="ECO:0000313" key="6">
    <source>
        <dbReference type="Proteomes" id="UP000226192"/>
    </source>
</evidence>
<dbReference type="PROSITE" id="PS51387">
    <property type="entry name" value="FAD_PCMH"/>
    <property type="match status" value="1"/>
</dbReference>
<name>A0A2C5Y861_9HYPO</name>
<accession>A0A2C5Y861</accession>
<organism evidence="5 6">
    <name type="scientific">Ophiocordyceps australis</name>
    <dbReference type="NCBI Taxonomy" id="1399860"/>
    <lineage>
        <taxon>Eukaryota</taxon>
        <taxon>Fungi</taxon>
        <taxon>Dikarya</taxon>
        <taxon>Ascomycota</taxon>
        <taxon>Pezizomycotina</taxon>
        <taxon>Sordariomycetes</taxon>
        <taxon>Hypocreomycetidae</taxon>
        <taxon>Hypocreales</taxon>
        <taxon>Ophiocordycipitaceae</taxon>
        <taxon>Ophiocordyceps</taxon>
    </lineage>
</organism>
<keyword evidence="2" id="KW-0560">Oxidoreductase</keyword>
<protein>
    <recommendedName>
        <fullName evidence="4">FAD-binding PCMH-type domain-containing protein</fullName>
    </recommendedName>
</protein>
<dbReference type="InterPro" id="IPR016169">
    <property type="entry name" value="FAD-bd_PCMH_sub2"/>
</dbReference>
<feature type="domain" description="FAD-binding PCMH-type" evidence="4">
    <location>
        <begin position="154"/>
        <end position="333"/>
    </location>
</feature>
<dbReference type="GO" id="GO:0071949">
    <property type="term" value="F:FAD binding"/>
    <property type="evidence" value="ECO:0007669"/>
    <property type="project" value="InterPro"/>
</dbReference>
<dbReference type="InterPro" id="IPR006094">
    <property type="entry name" value="Oxid_FAD_bind_N"/>
</dbReference>
<dbReference type="InterPro" id="IPR012951">
    <property type="entry name" value="BBE"/>
</dbReference>
<dbReference type="STRING" id="1399860.A0A2C5Y861"/>
<comment type="caution">
    <text evidence="5">The sequence shown here is derived from an EMBL/GenBank/DDBJ whole genome shotgun (WGS) entry which is preliminary data.</text>
</comment>
<evidence type="ECO:0000256" key="1">
    <source>
        <dbReference type="ARBA" id="ARBA00005466"/>
    </source>
</evidence>
<comment type="similarity">
    <text evidence="1">Belongs to the oxygen-dependent FAD-linked oxidoreductase family.</text>
</comment>
<dbReference type="GO" id="GO:0016491">
    <property type="term" value="F:oxidoreductase activity"/>
    <property type="evidence" value="ECO:0007669"/>
    <property type="project" value="UniProtKB-KW"/>
</dbReference>
<feature type="signal peptide" evidence="3">
    <location>
        <begin position="1"/>
        <end position="15"/>
    </location>
</feature>
<dbReference type="Pfam" id="PF01565">
    <property type="entry name" value="FAD_binding_4"/>
    <property type="match status" value="1"/>
</dbReference>
<keyword evidence="6" id="KW-1185">Reference proteome</keyword>
<reference evidence="5 6" key="1">
    <citation type="submission" date="2017-06" db="EMBL/GenBank/DDBJ databases">
        <title>Ant-infecting Ophiocordyceps genomes reveal a high diversity of potential behavioral manipulation genes and a possible major role for enterotoxins.</title>
        <authorList>
            <person name="De Bekker C."/>
            <person name="Evans H.C."/>
            <person name="Brachmann A."/>
            <person name="Hughes D.P."/>
        </authorList>
    </citation>
    <scope>NUCLEOTIDE SEQUENCE [LARGE SCALE GENOMIC DNA]</scope>
    <source>
        <strain evidence="5 6">Map64</strain>
    </source>
</reference>
<dbReference type="Proteomes" id="UP000226192">
    <property type="component" value="Unassembled WGS sequence"/>
</dbReference>
<dbReference type="PANTHER" id="PTHR13878">
    <property type="entry name" value="GULONOLACTONE OXIDASE"/>
    <property type="match status" value="1"/>
</dbReference>
<dbReference type="OrthoDB" id="9983560at2759"/>
<evidence type="ECO:0000313" key="5">
    <source>
        <dbReference type="EMBL" id="PHH65675.1"/>
    </source>
</evidence>
<feature type="chain" id="PRO_5012677079" description="FAD-binding PCMH-type domain-containing protein" evidence="3">
    <location>
        <begin position="16"/>
        <end position="628"/>
    </location>
</feature>
<dbReference type="Pfam" id="PF08031">
    <property type="entry name" value="BBE"/>
    <property type="match status" value="1"/>
</dbReference>
<evidence type="ECO:0000259" key="4">
    <source>
        <dbReference type="PROSITE" id="PS51387"/>
    </source>
</evidence>
<sequence length="628" mass="68279">MKLYAFAAVVVVAGASSPPEPSHSSVPLFGYETRQLEHGRLPSKYANLFASDTLGPRLLPGQCKPRPGDAGWPVQEEWDALNEALGGALIKTVPLAAPCHYNWGVYDAEKCRSISSNWTKPNLHDHDPTSAMWPLWEGRSCLPTDSPGNSSCTLGGHPVYAVNVTTVAQVQLAVNFARIQGLRLVIKNTGHDYQGRSSGAGALSIWTHNLQDLSYIPDYTLEGFSGNALHVGAGVQTLAMANMAETHGASVVGGMCATVGFAGGYFAGGGHSPLSGVFGLGADHVLAIHVVTPDGRFVTATKKKHADLFWALRGGGGSTLGVTTSVVVRLLPRIPTTTLQLSIGTSARVSHETFWQGVRAVFDNFDQMTQAGIYAFMNLRRTSSPGEKASYSLAFEPIVAPNISAEALTQIMKPTLDHLYRLKIPYKSNTTSFTSYYSAWLDAWPVDEGHVAEPNSVDGSWLFTRQVWKHPASFNKSVQAIRKVVEEGCDITAFVMAPRNPFKVENAANPALRHNLVFVTTSIVLSQNPTPAQLTAAQDNMVNVILQSWREAAPREMMAGSYANEGNVGDANWRLDFYGDKYNRLLHIKRRWDPTSLFYTPAGVGSEEWEVRTAQEGIHTQNGPLCRR</sequence>
<evidence type="ECO:0000256" key="2">
    <source>
        <dbReference type="ARBA" id="ARBA00023002"/>
    </source>
</evidence>
<dbReference type="PANTHER" id="PTHR13878:SF91">
    <property type="entry name" value="FAD BINDING DOMAIN PROTEIN (AFU_ORTHOLOGUE AFUA_6G12070)-RELATED"/>
    <property type="match status" value="1"/>
</dbReference>
<dbReference type="InterPro" id="IPR036318">
    <property type="entry name" value="FAD-bd_PCMH-like_sf"/>
</dbReference>
<dbReference type="InterPro" id="IPR016166">
    <property type="entry name" value="FAD-bd_PCMH"/>
</dbReference>
<evidence type="ECO:0000256" key="3">
    <source>
        <dbReference type="SAM" id="SignalP"/>
    </source>
</evidence>
<proteinExistence type="inferred from homology"/>
<gene>
    <name evidence="5" type="ORF">CDD81_1761</name>
</gene>
<dbReference type="EMBL" id="NJET01000015">
    <property type="protein sequence ID" value="PHH65675.1"/>
    <property type="molecule type" value="Genomic_DNA"/>
</dbReference>
<dbReference type="Gene3D" id="3.30.465.10">
    <property type="match status" value="2"/>
</dbReference>
<dbReference type="AlphaFoldDB" id="A0A2C5Y861"/>
<dbReference type="InterPro" id="IPR050432">
    <property type="entry name" value="FAD-linked_Oxidoreductases_BP"/>
</dbReference>